<organism evidence="9 10">
    <name type="scientific">Phytophthora cactorum</name>
    <dbReference type="NCBI Taxonomy" id="29920"/>
    <lineage>
        <taxon>Eukaryota</taxon>
        <taxon>Sar</taxon>
        <taxon>Stramenopiles</taxon>
        <taxon>Oomycota</taxon>
        <taxon>Peronosporomycetes</taxon>
        <taxon>Peronosporales</taxon>
        <taxon>Peronosporaceae</taxon>
        <taxon>Phytophthora</taxon>
    </lineage>
</organism>
<dbReference type="EMBL" id="MJFZ01000136">
    <property type="protein sequence ID" value="RAW36554.1"/>
    <property type="molecule type" value="Genomic_DNA"/>
</dbReference>
<dbReference type="EMBL" id="RCML01000712">
    <property type="protein sequence ID" value="KAG2970647.1"/>
    <property type="molecule type" value="Genomic_DNA"/>
</dbReference>
<evidence type="ECO:0000313" key="9">
    <source>
        <dbReference type="EMBL" id="RAW36554.1"/>
    </source>
</evidence>
<gene>
    <name evidence="9" type="ORF">PC110_g7178</name>
    <name evidence="4" type="ORF">PC113_g16953</name>
    <name evidence="5" type="ORF">PC115_g16288</name>
    <name evidence="6" type="ORF">PC117_g18009</name>
    <name evidence="7" type="ORF">PC118_g16748</name>
    <name evidence="8" type="ORF">PC129_g15348</name>
</gene>
<evidence type="ECO:0000313" key="10">
    <source>
        <dbReference type="Proteomes" id="UP000251314"/>
    </source>
</evidence>
<feature type="chain" id="PRO_5039985894" evidence="3">
    <location>
        <begin position="22"/>
        <end position="391"/>
    </location>
</feature>
<dbReference type="EMBL" id="RCMI01000704">
    <property type="protein sequence ID" value="KAG2900253.1"/>
    <property type="molecule type" value="Genomic_DNA"/>
</dbReference>
<evidence type="ECO:0000313" key="4">
    <source>
        <dbReference type="EMBL" id="KAG2850253.1"/>
    </source>
</evidence>
<dbReference type="AlphaFoldDB" id="A0A329SID1"/>
<evidence type="ECO:0000313" key="7">
    <source>
        <dbReference type="EMBL" id="KAG2970647.1"/>
    </source>
</evidence>
<name>A0A329SID1_9STRA</name>
<dbReference type="Proteomes" id="UP000251314">
    <property type="component" value="Unassembled WGS sequence"/>
</dbReference>
<comment type="caution">
    <text evidence="9">The sequence shown here is derived from an EMBL/GenBank/DDBJ whole genome shotgun (WGS) entry which is preliminary data.</text>
</comment>
<dbReference type="Proteomes" id="UP000697107">
    <property type="component" value="Unassembled WGS sequence"/>
</dbReference>
<keyword evidence="2" id="KW-0812">Transmembrane</keyword>
<keyword evidence="2" id="KW-1133">Transmembrane helix</keyword>
<reference evidence="9 10" key="1">
    <citation type="submission" date="2018-01" db="EMBL/GenBank/DDBJ databases">
        <title>Draft genome of the strawberry crown rot pathogen Phytophthora cactorum.</title>
        <authorList>
            <person name="Armitage A.D."/>
            <person name="Lysoe E."/>
            <person name="Nellist C.F."/>
            <person name="Harrison R.J."/>
            <person name="Brurberg M.B."/>
        </authorList>
    </citation>
    <scope>NUCLEOTIDE SEQUENCE [LARGE SCALE GENOMIC DNA]</scope>
    <source>
        <strain evidence="9 10">10300</strain>
    </source>
</reference>
<dbReference type="EMBL" id="RCMG01000702">
    <property type="protein sequence ID" value="KAG2850253.1"/>
    <property type="molecule type" value="Genomic_DNA"/>
</dbReference>
<keyword evidence="1" id="KW-0175">Coiled coil</keyword>
<reference evidence="4" key="2">
    <citation type="submission" date="2018-10" db="EMBL/GenBank/DDBJ databases">
        <title>Effector identification in a new, highly contiguous assembly of the strawberry crown rot pathogen Phytophthora cactorum.</title>
        <authorList>
            <person name="Armitage A.D."/>
            <person name="Nellist C.F."/>
            <person name="Bates H."/>
            <person name="Vickerstaff R.J."/>
            <person name="Harrison R.J."/>
        </authorList>
    </citation>
    <scope>NUCLEOTIDE SEQUENCE</scope>
    <source>
        <strain evidence="4">15-7</strain>
        <strain evidence="5">4032</strain>
        <strain evidence="6">4040</strain>
        <strain evidence="7">P415</strain>
        <strain evidence="8">P421</strain>
    </source>
</reference>
<proteinExistence type="predicted"/>
<dbReference type="EMBL" id="RCMK01000703">
    <property type="protein sequence ID" value="KAG2915433.1"/>
    <property type="molecule type" value="Genomic_DNA"/>
</dbReference>
<keyword evidence="2" id="KW-0472">Membrane</keyword>
<keyword evidence="10" id="KW-1185">Reference proteome</keyword>
<sequence>MATTLSYTFLVLATFLYGTKSTEIDVNGIAIDNIQAASGSLDDVEFLIQEEARVVNTLIELDKQLNAAMGQVSSSASGALEVDVVVGQLDGPYSGSKLWIADEIIVEIPNTRLSEEEKIKIQEKIESGVADTLDAMIIDAKVEKEVGESFDDKVERLFEEEAEAEKELDQMKQELEKTLDELPNEGPAAEIDIVVSETDGENEVVEDEIVVVIPASTGSGPRLTEDKKEELEEGIVNEAANALGTIILDEFIDDKVSETTEVGLHAPRLEEDSLRENTVVERTSAPFAEKAIHAAWNVEPEAKPALRGAATTTAHTGFEHPLFVPHHWQTYEDQLWTMKLTMLTSMSSLTLLLIVGVWTGVRRSRHRAVLDDSHFRWAEAIEYMDAFPDDS</sequence>
<dbReference type="OrthoDB" id="112712at2759"/>
<accession>A0A329SID1</accession>
<evidence type="ECO:0000313" key="8">
    <source>
        <dbReference type="EMBL" id="KAG3213724.1"/>
    </source>
</evidence>
<dbReference type="Proteomes" id="UP000760860">
    <property type="component" value="Unassembled WGS sequence"/>
</dbReference>
<dbReference type="Proteomes" id="UP000774804">
    <property type="component" value="Unassembled WGS sequence"/>
</dbReference>
<protein>
    <submittedName>
        <fullName evidence="9">Uncharacterized protein</fullName>
    </submittedName>
</protein>
<dbReference type="Proteomes" id="UP000736787">
    <property type="component" value="Unassembled WGS sequence"/>
</dbReference>
<dbReference type="VEuPathDB" id="FungiDB:PC110_g7178"/>
<feature type="coiled-coil region" evidence="1">
    <location>
        <begin position="154"/>
        <end position="185"/>
    </location>
</feature>
<feature type="signal peptide" evidence="3">
    <location>
        <begin position="1"/>
        <end position="21"/>
    </location>
</feature>
<evidence type="ECO:0000256" key="3">
    <source>
        <dbReference type="SAM" id="SignalP"/>
    </source>
</evidence>
<evidence type="ECO:0000256" key="1">
    <source>
        <dbReference type="SAM" id="Coils"/>
    </source>
</evidence>
<keyword evidence="3" id="KW-0732">Signal</keyword>
<dbReference type="EMBL" id="RCMV01000704">
    <property type="protein sequence ID" value="KAG3213724.1"/>
    <property type="molecule type" value="Genomic_DNA"/>
</dbReference>
<dbReference type="Proteomes" id="UP000735874">
    <property type="component" value="Unassembled WGS sequence"/>
</dbReference>
<evidence type="ECO:0000256" key="2">
    <source>
        <dbReference type="SAM" id="Phobius"/>
    </source>
</evidence>
<evidence type="ECO:0000313" key="5">
    <source>
        <dbReference type="EMBL" id="KAG2900253.1"/>
    </source>
</evidence>
<evidence type="ECO:0000313" key="6">
    <source>
        <dbReference type="EMBL" id="KAG2915433.1"/>
    </source>
</evidence>
<feature type="transmembrane region" description="Helical" evidence="2">
    <location>
        <begin position="340"/>
        <end position="361"/>
    </location>
</feature>